<name>I3RZE9_LOTJA</name>
<protein>
    <submittedName>
        <fullName evidence="1">Uncharacterized protein</fullName>
    </submittedName>
</protein>
<accession>I3RZE9</accession>
<sequence length="69" mass="7623">MYVWGFASKTGTSPIEPSPIKAFDCIVFIRIPSARERLSIISNPTLCLVPWYLLPGLPKPTTSHGVYST</sequence>
<proteinExistence type="evidence at transcript level"/>
<dbReference type="AlphaFoldDB" id="I3RZE9"/>
<evidence type="ECO:0000313" key="1">
    <source>
        <dbReference type="EMBL" id="AFK33391.1"/>
    </source>
</evidence>
<reference evidence="1" key="1">
    <citation type="submission" date="2012-05" db="EMBL/GenBank/DDBJ databases">
        <authorList>
            <person name="Krishnakumar V."/>
            <person name="Cheung F."/>
            <person name="Xiao Y."/>
            <person name="Chan A."/>
            <person name="Moskal W.A."/>
            <person name="Town C.D."/>
        </authorList>
    </citation>
    <scope>NUCLEOTIDE SEQUENCE</scope>
</reference>
<organism evidence="1">
    <name type="scientific">Lotus japonicus</name>
    <name type="common">Lotus corniculatus var. japonicus</name>
    <dbReference type="NCBI Taxonomy" id="34305"/>
    <lineage>
        <taxon>Eukaryota</taxon>
        <taxon>Viridiplantae</taxon>
        <taxon>Streptophyta</taxon>
        <taxon>Embryophyta</taxon>
        <taxon>Tracheophyta</taxon>
        <taxon>Spermatophyta</taxon>
        <taxon>Magnoliopsida</taxon>
        <taxon>eudicotyledons</taxon>
        <taxon>Gunneridae</taxon>
        <taxon>Pentapetalae</taxon>
        <taxon>rosids</taxon>
        <taxon>fabids</taxon>
        <taxon>Fabales</taxon>
        <taxon>Fabaceae</taxon>
        <taxon>Papilionoideae</taxon>
        <taxon>50 kb inversion clade</taxon>
        <taxon>NPAAA clade</taxon>
        <taxon>Hologalegina</taxon>
        <taxon>robinioid clade</taxon>
        <taxon>Loteae</taxon>
        <taxon>Lotus</taxon>
    </lineage>
</organism>
<dbReference type="EMBL" id="BT133596">
    <property type="protein sequence ID" value="AFK33391.1"/>
    <property type="molecule type" value="mRNA"/>
</dbReference>